<reference evidence="5 6" key="1">
    <citation type="submission" date="2019-02" db="EMBL/GenBank/DDBJ databases">
        <title>Deep-cultivation of Planctomycetes and their phenomic and genomic characterization uncovers novel biology.</title>
        <authorList>
            <person name="Wiegand S."/>
            <person name="Jogler M."/>
            <person name="Boedeker C."/>
            <person name="Pinto D."/>
            <person name="Vollmers J."/>
            <person name="Rivas-Marin E."/>
            <person name="Kohn T."/>
            <person name="Peeters S.H."/>
            <person name="Heuer A."/>
            <person name="Rast P."/>
            <person name="Oberbeckmann S."/>
            <person name="Bunk B."/>
            <person name="Jeske O."/>
            <person name="Meyerdierks A."/>
            <person name="Storesund J.E."/>
            <person name="Kallscheuer N."/>
            <person name="Luecker S."/>
            <person name="Lage O.M."/>
            <person name="Pohl T."/>
            <person name="Merkel B.J."/>
            <person name="Hornburger P."/>
            <person name="Mueller R.-W."/>
            <person name="Bruemmer F."/>
            <person name="Labrenz M."/>
            <person name="Spormann A.M."/>
            <person name="Op Den Camp H."/>
            <person name="Overmann J."/>
            <person name="Amann R."/>
            <person name="Jetten M.S.M."/>
            <person name="Mascher T."/>
            <person name="Medema M.H."/>
            <person name="Devos D.P."/>
            <person name="Kaster A.-K."/>
            <person name="Ovreas L."/>
            <person name="Rohde M."/>
            <person name="Galperin M.Y."/>
            <person name="Jogler C."/>
        </authorList>
    </citation>
    <scope>NUCLEOTIDE SEQUENCE [LARGE SCALE GENOMIC DNA]</scope>
    <source>
        <strain evidence="5 6">KOR34</strain>
    </source>
</reference>
<dbReference type="Proteomes" id="UP000316714">
    <property type="component" value="Unassembled WGS sequence"/>
</dbReference>
<keyword evidence="6" id="KW-1185">Reference proteome</keyword>
<comment type="similarity">
    <text evidence="1">Belongs to the metallo-dependent hydrolases superfamily. TatD-type hydrolase family.</text>
</comment>
<comment type="caution">
    <text evidence="5">The sequence shown here is derived from an EMBL/GenBank/DDBJ whole genome shotgun (WGS) entry which is preliminary data.</text>
</comment>
<feature type="binding site" evidence="4">
    <location>
        <position position="154"/>
    </location>
    <ligand>
        <name>a divalent metal cation</name>
        <dbReference type="ChEBI" id="CHEBI:60240"/>
        <label>2</label>
    </ligand>
</feature>
<dbReference type="GO" id="GO:0046872">
    <property type="term" value="F:metal ion binding"/>
    <property type="evidence" value="ECO:0007669"/>
    <property type="project" value="UniProtKB-KW"/>
</dbReference>
<gene>
    <name evidence="5" type="primary">ycfH</name>
    <name evidence="5" type="ORF">KOR34_26290</name>
</gene>
<feature type="binding site" evidence="4">
    <location>
        <position position="8"/>
    </location>
    <ligand>
        <name>a divalent metal cation</name>
        <dbReference type="ChEBI" id="CHEBI:60240"/>
        <label>1</label>
    </ligand>
</feature>
<dbReference type="InterPro" id="IPR032466">
    <property type="entry name" value="Metal_Hydrolase"/>
</dbReference>
<dbReference type="GO" id="GO:0016788">
    <property type="term" value="F:hydrolase activity, acting on ester bonds"/>
    <property type="evidence" value="ECO:0007669"/>
    <property type="project" value="InterPro"/>
</dbReference>
<evidence type="ECO:0000313" key="6">
    <source>
        <dbReference type="Proteomes" id="UP000316714"/>
    </source>
</evidence>
<dbReference type="GO" id="GO:0004536">
    <property type="term" value="F:DNA nuclease activity"/>
    <property type="evidence" value="ECO:0007669"/>
    <property type="project" value="InterPro"/>
</dbReference>
<dbReference type="InterPro" id="IPR015991">
    <property type="entry name" value="TatD/YcfH-like"/>
</dbReference>
<dbReference type="Gene3D" id="3.20.20.140">
    <property type="entry name" value="Metal-dependent hydrolases"/>
    <property type="match status" value="1"/>
</dbReference>
<dbReference type="Pfam" id="PF01026">
    <property type="entry name" value="TatD_DNase"/>
    <property type="match status" value="1"/>
</dbReference>
<dbReference type="CDD" id="cd01310">
    <property type="entry name" value="TatD_DNAse"/>
    <property type="match status" value="1"/>
</dbReference>
<organism evidence="5 6">
    <name type="scientific">Posidoniimonas corsicana</name>
    <dbReference type="NCBI Taxonomy" id="1938618"/>
    <lineage>
        <taxon>Bacteria</taxon>
        <taxon>Pseudomonadati</taxon>
        <taxon>Planctomycetota</taxon>
        <taxon>Planctomycetia</taxon>
        <taxon>Pirellulales</taxon>
        <taxon>Lacipirellulaceae</taxon>
        <taxon>Posidoniimonas</taxon>
    </lineage>
</organism>
<accession>A0A5C5VIH0</accession>
<protein>
    <submittedName>
        <fullName evidence="5">Putative deoxyribonuclease YcfH</fullName>
        <ecNumber evidence="5">3.1.21.-</ecNumber>
    </submittedName>
</protein>
<evidence type="ECO:0000313" key="5">
    <source>
        <dbReference type="EMBL" id="TWT37669.1"/>
    </source>
</evidence>
<sequence length="257" mass="28287">MLIDTHAHLDQDAFDADRTEVIRRAVDAGVEHVVAIGVTADSSEACVRLAEEHGPVSAAVGIQPNDVAEAKPGDWDRIVELAQRPGVVALGETGLDRHWDFTPFDQQQDYFDRHLRLSQQTGLPFIVHMRDCGEDVLQMLQEARERGPLHGVMHSYTGDAALAEACLALGLDISFAGMVTFKKSNELRAVAQSIPIDRLLVETDCPYLSPEPVRKIRRNEPAHVAHTARLLADACGVPFDDLARQTTANAKRLFRLA</sequence>
<feature type="binding site" evidence="4">
    <location>
        <position position="128"/>
    </location>
    <ligand>
        <name>a divalent metal cation</name>
        <dbReference type="ChEBI" id="CHEBI:60240"/>
        <label>2</label>
    </ligand>
</feature>
<dbReference type="PANTHER" id="PTHR46124:SF2">
    <property type="entry name" value="D-AMINOACYL-TRNA DEACYLASE"/>
    <property type="match status" value="1"/>
</dbReference>
<dbReference type="PROSITE" id="PS01137">
    <property type="entry name" value="TATD_1"/>
    <property type="match status" value="1"/>
</dbReference>
<dbReference type="SUPFAM" id="SSF51556">
    <property type="entry name" value="Metallo-dependent hydrolases"/>
    <property type="match status" value="1"/>
</dbReference>
<evidence type="ECO:0000256" key="3">
    <source>
        <dbReference type="ARBA" id="ARBA00022801"/>
    </source>
</evidence>
<dbReference type="OrthoDB" id="9810005at2"/>
<dbReference type="EC" id="3.1.21.-" evidence="5"/>
<dbReference type="EMBL" id="SIHJ01000001">
    <property type="protein sequence ID" value="TWT37669.1"/>
    <property type="molecule type" value="Genomic_DNA"/>
</dbReference>
<keyword evidence="3 5" id="KW-0378">Hydrolase</keyword>
<name>A0A5C5VIH0_9BACT</name>
<proteinExistence type="inferred from homology"/>
<dbReference type="RefSeq" id="WP_146564985.1">
    <property type="nucleotide sequence ID" value="NZ_SIHJ01000001.1"/>
</dbReference>
<dbReference type="PIRSF" id="PIRSF005902">
    <property type="entry name" value="DNase_TatD"/>
    <property type="match status" value="1"/>
</dbReference>
<keyword evidence="2 4" id="KW-0479">Metal-binding</keyword>
<dbReference type="NCBIfam" id="TIGR00010">
    <property type="entry name" value="YchF/TatD family DNA exonuclease"/>
    <property type="match status" value="1"/>
</dbReference>
<feature type="binding site" evidence="4">
    <location>
        <position position="204"/>
    </location>
    <ligand>
        <name>a divalent metal cation</name>
        <dbReference type="ChEBI" id="CHEBI:60240"/>
        <label>1</label>
    </ligand>
</feature>
<dbReference type="GO" id="GO:0005829">
    <property type="term" value="C:cytosol"/>
    <property type="evidence" value="ECO:0007669"/>
    <property type="project" value="TreeGrafter"/>
</dbReference>
<evidence type="ECO:0000256" key="2">
    <source>
        <dbReference type="ARBA" id="ARBA00022723"/>
    </source>
</evidence>
<dbReference type="InterPro" id="IPR001130">
    <property type="entry name" value="TatD-like"/>
</dbReference>
<evidence type="ECO:0000256" key="1">
    <source>
        <dbReference type="ARBA" id="ARBA00009275"/>
    </source>
</evidence>
<dbReference type="InterPro" id="IPR018228">
    <property type="entry name" value="DNase_TatD-rel_CS"/>
</dbReference>
<dbReference type="FunFam" id="3.20.20.140:FF:000005">
    <property type="entry name" value="TatD family hydrolase"/>
    <property type="match status" value="1"/>
</dbReference>
<feature type="binding site" evidence="4">
    <location>
        <position position="92"/>
    </location>
    <ligand>
        <name>a divalent metal cation</name>
        <dbReference type="ChEBI" id="CHEBI:60240"/>
        <label>1</label>
    </ligand>
</feature>
<dbReference type="AlphaFoldDB" id="A0A5C5VIH0"/>
<evidence type="ECO:0000256" key="4">
    <source>
        <dbReference type="PIRSR" id="PIRSR005902-1"/>
    </source>
</evidence>
<dbReference type="PROSITE" id="PS01091">
    <property type="entry name" value="TATD_3"/>
    <property type="match status" value="1"/>
</dbReference>
<feature type="binding site" evidence="4">
    <location>
        <position position="6"/>
    </location>
    <ligand>
        <name>a divalent metal cation</name>
        <dbReference type="ChEBI" id="CHEBI:60240"/>
        <label>1</label>
    </ligand>
</feature>
<dbReference type="PANTHER" id="PTHR46124">
    <property type="entry name" value="D-AMINOACYL-TRNA DEACYLASE"/>
    <property type="match status" value="1"/>
</dbReference>